<dbReference type="PANTHER" id="PTHR32523:SF8">
    <property type="entry name" value="DOLICHOL KINASE"/>
    <property type="match status" value="1"/>
</dbReference>
<dbReference type="EMBL" id="KL142385">
    <property type="protein sequence ID" value="KDR73653.1"/>
    <property type="molecule type" value="Genomic_DNA"/>
</dbReference>
<dbReference type="STRING" id="685588.A0A067T3P6"/>
<accession>A0A067T3P6</accession>
<comment type="pathway">
    <text evidence="15">Cofactor biosynthesis; tocopherol biosynthesis.</text>
</comment>
<keyword evidence="8" id="KW-0479">Metal-binding</keyword>
<keyword evidence="4" id="KW-0150">Chloroplast</keyword>
<keyword evidence="6" id="KW-0808">Transferase</keyword>
<dbReference type="OrthoDB" id="432970at2759"/>
<evidence type="ECO:0000256" key="10">
    <source>
        <dbReference type="ARBA" id="ARBA00022777"/>
    </source>
</evidence>
<dbReference type="GO" id="GO:0016020">
    <property type="term" value="C:membrane"/>
    <property type="evidence" value="ECO:0007669"/>
    <property type="project" value="UniProtKB-SubCell"/>
</dbReference>
<keyword evidence="7" id="KW-0812">Transmembrane</keyword>
<evidence type="ECO:0000256" key="2">
    <source>
        <dbReference type="ARBA" id="ARBA00004229"/>
    </source>
</evidence>
<dbReference type="PANTHER" id="PTHR32523">
    <property type="entry name" value="PHYTOL KINASE 1, CHLOROPLASTIC"/>
    <property type="match status" value="1"/>
</dbReference>
<name>A0A067T3P6_GALM3</name>
<evidence type="ECO:0000256" key="14">
    <source>
        <dbReference type="ARBA" id="ARBA00023136"/>
    </source>
</evidence>
<dbReference type="GO" id="GO:0008270">
    <property type="term" value="F:zinc ion binding"/>
    <property type="evidence" value="ECO:0007669"/>
    <property type="project" value="UniProtKB-KW"/>
</dbReference>
<evidence type="ECO:0000256" key="4">
    <source>
        <dbReference type="ARBA" id="ARBA00022528"/>
    </source>
</evidence>
<dbReference type="PROSITE" id="PS50865">
    <property type="entry name" value="ZF_MYND_2"/>
    <property type="match status" value="1"/>
</dbReference>
<dbReference type="InterPro" id="IPR039606">
    <property type="entry name" value="Phytol/farnesol_kinase"/>
</dbReference>
<evidence type="ECO:0000256" key="6">
    <source>
        <dbReference type="ARBA" id="ARBA00022679"/>
    </source>
</evidence>
<evidence type="ECO:0000256" key="18">
    <source>
        <dbReference type="PROSITE-ProRule" id="PRU00134"/>
    </source>
</evidence>
<dbReference type="Pfam" id="PF01753">
    <property type="entry name" value="zf-MYND"/>
    <property type="match status" value="1"/>
</dbReference>
<evidence type="ECO:0000256" key="17">
    <source>
        <dbReference type="ARBA" id="ARBA00048889"/>
    </source>
</evidence>
<comment type="subcellular location">
    <subcellularLocation>
        <location evidence="1">Membrane</location>
        <topology evidence="1">Multi-pass membrane protein</topology>
    </subcellularLocation>
    <subcellularLocation>
        <location evidence="2">Plastid</location>
        <location evidence="2">Chloroplast</location>
    </subcellularLocation>
</comment>
<protein>
    <recommendedName>
        <fullName evidence="16">phytol kinase</fullName>
        <ecNumber evidence="16">2.7.1.182</ecNumber>
    </recommendedName>
</protein>
<reference evidence="21" key="1">
    <citation type="journal article" date="2014" name="Proc. Natl. Acad. Sci. U.S.A.">
        <title>Extensive sampling of basidiomycete genomes demonstrates inadequacy of the white-rot/brown-rot paradigm for wood decay fungi.</title>
        <authorList>
            <person name="Riley R."/>
            <person name="Salamov A.A."/>
            <person name="Brown D.W."/>
            <person name="Nagy L.G."/>
            <person name="Floudas D."/>
            <person name="Held B.W."/>
            <person name="Levasseur A."/>
            <person name="Lombard V."/>
            <person name="Morin E."/>
            <person name="Otillar R."/>
            <person name="Lindquist E.A."/>
            <person name="Sun H."/>
            <person name="LaButti K.M."/>
            <person name="Schmutz J."/>
            <person name="Jabbour D."/>
            <person name="Luo H."/>
            <person name="Baker S.E."/>
            <person name="Pisabarro A.G."/>
            <person name="Walton J.D."/>
            <person name="Blanchette R.A."/>
            <person name="Henrissat B."/>
            <person name="Martin F."/>
            <person name="Cullen D."/>
            <person name="Hibbett D.S."/>
            <person name="Grigoriev I.V."/>
        </authorList>
    </citation>
    <scope>NUCLEOTIDE SEQUENCE [LARGE SCALE GENOMIC DNA]</scope>
    <source>
        <strain evidence="21">CBS 339.88</strain>
    </source>
</reference>
<keyword evidence="12" id="KW-0809">Transit peptide</keyword>
<evidence type="ECO:0000256" key="7">
    <source>
        <dbReference type="ARBA" id="ARBA00022692"/>
    </source>
</evidence>
<evidence type="ECO:0000256" key="5">
    <source>
        <dbReference type="ARBA" id="ARBA00022640"/>
    </source>
</evidence>
<dbReference type="InterPro" id="IPR002893">
    <property type="entry name" value="Znf_MYND"/>
</dbReference>
<evidence type="ECO:0000256" key="9">
    <source>
        <dbReference type="ARBA" id="ARBA00022771"/>
    </source>
</evidence>
<evidence type="ECO:0000256" key="15">
    <source>
        <dbReference type="ARBA" id="ARBA00024015"/>
    </source>
</evidence>
<keyword evidence="11" id="KW-0862">Zinc</keyword>
<evidence type="ECO:0000313" key="20">
    <source>
        <dbReference type="EMBL" id="KDR73653.1"/>
    </source>
</evidence>
<comment type="similarity">
    <text evidence="3">Belongs to the polyprenol kinase family.</text>
</comment>
<evidence type="ECO:0000256" key="16">
    <source>
        <dbReference type="ARBA" id="ARBA00039024"/>
    </source>
</evidence>
<evidence type="ECO:0000256" key="8">
    <source>
        <dbReference type="ARBA" id="ARBA00022723"/>
    </source>
</evidence>
<keyword evidence="9 18" id="KW-0863">Zinc-finger</keyword>
<dbReference type="EC" id="2.7.1.182" evidence="16"/>
<keyword evidence="10" id="KW-0418">Kinase</keyword>
<dbReference type="GO" id="GO:0010276">
    <property type="term" value="F:phytol kinase activity"/>
    <property type="evidence" value="ECO:0007669"/>
    <property type="project" value="UniProtKB-EC"/>
</dbReference>
<feature type="domain" description="MYND-type" evidence="19">
    <location>
        <begin position="258"/>
        <end position="301"/>
    </location>
</feature>
<evidence type="ECO:0000256" key="11">
    <source>
        <dbReference type="ARBA" id="ARBA00022833"/>
    </source>
</evidence>
<keyword evidence="13" id="KW-1133">Transmembrane helix</keyword>
<proteinExistence type="inferred from homology"/>
<gene>
    <name evidence="20" type="ORF">GALMADRAFT_228099</name>
</gene>
<dbReference type="HOGENOM" id="CLU_076640_0_0_1"/>
<dbReference type="Proteomes" id="UP000027222">
    <property type="component" value="Unassembled WGS sequence"/>
</dbReference>
<evidence type="ECO:0000313" key="21">
    <source>
        <dbReference type="Proteomes" id="UP000027222"/>
    </source>
</evidence>
<organism evidence="20 21">
    <name type="scientific">Galerina marginata (strain CBS 339.88)</name>
    <dbReference type="NCBI Taxonomy" id="685588"/>
    <lineage>
        <taxon>Eukaryota</taxon>
        <taxon>Fungi</taxon>
        <taxon>Dikarya</taxon>
        <taxon>Basidiomycota</taxon>
        <taxon>Agaricomycotina</taxon>
        <taxon>Agaricomycetes</taxon>
        <taxon>Agaricomycetidae</taxon>
        <taxon>Agaricales</taxon>
        <taxon>Agaricineae</taxon>
        <taxon>Strophariaceae</taxon>
        <taxon>Galerina</taxon>
    </lineage>
</organism>
<sequence length="306" mass="34838">MDQLSVQRIVSSIYSSPQNPTCDDFADIMGFQEARTANFANLDEISKLIASCHVLRKLRTRLTELQQDIVYNKFSALYLPALVNGFLEPPPLPLGAPQELVEEFNINNTYVEMMGAISHTPYFTKFLRSRLPVADGGKVLMRVLAQRLVDIAPTWDRKMLNPPLDREPGYYESAAGTSIQLLSTLLAAFVKEGKDSPILLTPELKAKLLPWLKKWDQRHRREFLGVVCNRTRNLLEGQANLMRDAHQIRRMLKNWNSCGKPGCESTSNLKACGRCQTVRYCCPEHQKAHWVDTKDPHKSLCFKADY</sequence>
<keyword evidence="5" id="KW-0934">Plastid</keyword>
<keyword evidence="14" id="KW-0472">Membrane</keyword>
<evidence type="ECO:0000256" key="3">
    <source>
        <dbReference type="ARBA" id="ARBA00010794"/>
    </source>
</evidence>
<comment type="catalytic activity">
    <reaction evidence="17">
        <text>phytol + CTP = phytyl phosphate + CDP + H(+)</text>
        <dbReference type="Rhea" id="RHEA:38055"/>
        <dbReference type="ChEBI" id="CHEBI:15378"/>
        <dbReference type="ChEBI" id="CHEBI:17327"/>
        <dbReference type="ChEBI" id="CHEBI:37563"/>
        <dbReference type="ChEBI" id="CHEBI:58069"/>
        <dbReference type="ChEBI" id="CHEBI:75483"/>
        <dbReference type="EC" id="2.7.1.182"/>
    </reaction>
</comment>
<evidence type="ECO:0000256" key="13">
    <source>
        <dbReference type="ARBA" id="ARBA00022989"/>
    </source>
</evidence>
<dbReference type="Gene3D" id="6.10.140.2220">
    <property type="match status" value="1"/>
</dbReference>
<keyword evidence="21" id="KW-1185">Reference proteome</keyword>
<dbReference type="SUPFAM" id="SSF144232">
    <property type="entry name" value="HIT/MYND zinc finger-like"/>
    <property type="match status" value="1"/>
</dbReference>
<evidence type="ECO:0000256" key="1">
    <source>
        <dbReference type="ARBA" id="ARBA00004141"/>
    </source>
</evidence>
<evidence type="ECO:0000259" key="19">
    <source>
        <dbReference type="PROSITE" id="PS50865"/>
    </source>
</evidence>
<dbReference type="AlphaFoldDB" id="A0A067T3P6"/>
<evidence type="ECO:0000256" key="12">
    <source>
        <dbReference type="ARBA" id="ARBA00022946"/>
    </source>
</evidence>